<evidence type="ECO:0000256" key="5">
    <source>
        <dbReference type="ARBA" id="ARBA00023136"/>
    </source>
</evidence>
<protein>
    <submittedName>
        <fullName evidence="8">YihY family protein</fullName>
    </submittedName>
</protein>
<feature type="transmembrane region" description="Helical" evidence="7">
    <location>
        <begin position="296"/>
        <end position="319"/>
    </location>
</feature>
<dbReference type="PANTHER" id="PTHR30213:SF0">
    <property type="entry name" value="UPF0761 MEMBRANE PROTEIN YIHY"/>
    <property type="match status" value="1"/>
</dbReference>
<feature type="transmembrane region" description="Helical" evidence="7">
    <location>
        <begin position="146"/>
        <end position="164"/>
    </location>
</feature>
<evidence type="ECO:0000256" key="3">
    <source>
        <dbReference type="ARBA" id="ARBA00022692"/>
    </source>
</evidence>
<evidence type="ECO:0000313" key="9">
    <source>
        <dbReference type="Proteomes" id="UP000003303"/>
    </source>
</evidence>
<gene>
    <name evidence="8" type="ORF">PORUE0001_0566</name>
</gene>
<keyword evidence="3 7" id="KW-0812">Transmembrane</keyword>
<reference evidence="8 9" key="1">
    <citation type="submission" date="2009-04" db="EMBL/GenBank/DDBJ databases">
        <authorList>
            <person name="Sebastian Y."/>
            <person name="Madupu R."/>
            <person name="Durkin A.S."/>
            <person name="Torralba M."/>
            <person name="Methe B."/>
            <person name="Sutton G.G."/>
            <person name="Strausberg R.L."/>
            <person name="Nelson K.E."/>
        </authorList>
    </citation>
    <scope>NUCLEOTIDE SEQUENCE [LARGE SCALE GENOMIC DNA]</scope>
    <source>
        <strain evidence="8 9">60-3</strain>
    </source>
</reference>
<organism evidence="8 9">
    <name type="scientific">Porphyromonas uenonis 60-3</name>
    <dbReference type="NCBI Taxonomy" id="596327"/>
    <lineage>
        <taxon>Bacteria</taxon>
        <taxon>Pseudomonadati</taxon>
        <taxon>Bacteroidota</taxon>
        <taxon>Bacteroidia</taxon>
        <taxon>Bacteroidales</taxon>
        <taxon>Porphyromonadaceae</taxon>
        <taxon>Porphyromonas</taxon>
    </lineage>
</organism>
<dbReference type="InterPro" id="IPR017039">
    <property type="entry name" value="Virul_fac_BrkB"/>
</dbReference>
<feature type="transmembrane region" description="Helical" evidence="7">
    <location>
        <begin position="238"/>
        <end position="255"/>
    </location>
</feature>
<comment type="subcellular location">
    <subcellularLocation>
        <location evidence="1">Cell membrane</location>
        <topology evidence="1">Multi-pass membrane protein</topology>
    </subcellularLocation>
</comment>
<dbReference type="Pfam" id="PF03631">
    <property type="entry name" value="Virul_fac_BrkB"/>
    <property type="match status" value="1"/>
</dbReference>
<feature type="transmembrane region" description="Helical" evidence="7">
    <location>
        <begin position="89"/>
        <end position="108"/>
    </location>
</feature>
<keyword evidence="4 7" id="KW-1133">Transmembrane helix</keyword>
<evidence type="ECO:0000313" key="8">
    <source>
        <dbReference type="EMBL" id="EEK17622.1"/>
    </source>
</evidence>
<feature type="region of interest" description="Disordered" evidence="6">
    <location>
        <begin position="1"/>
        <end position="20"/>
    </location>
</feature>
<evidence type="ECO:0000256" key="4">
    <source>
        <dbReference type="ARBA" id="ARBA00022989"/>
    </source>
</evidence>
<comment type="caution">
    <text evidence="8">The sequence shown here is derived from an EMBL/GenBank/DDBJ whole genome shotgun (WGS) entry which is preliminary data.</text>
</comment>
<feature type="transmembrane region" description="Helical" evidence="7">
    <location>
        <begin position="262"/>
        <end position="290"/>
    </location>
</feature>
<dbReference type="NCBIfam" id="TIGR00765">
    <property type="entry name" value="yihY_not_rbn"/>
    <property type="match status" value="1"/>
</dbReference>
<dbReference type="OrthoDB" id="9808671at2"/>
<dbReference type="eggNOG" id="COG1295">
    <property type="taxonomic scope" value="Bacteria"/>
</dbReference>
<dbReference type="PANTHER" id="PTHR30213">
    <property type="entry name" value="INNER MEMBRANE PROTEIN YHJD"/>
    <property type="match status" value="1"/>
</dbReference>
<evidence type="ECO:0000256" key="6">
    <source>
        <dbReference type="SAM" id="MobiDB-lite"/>
    </source>
</evidence>
<evidence type="ECO:0000256" key="2">
    <source>
        <dbReference type="ARBA" id="ARBA00022475"/>
    </source>
</evidence>
<keyword evidence="5 7" id="KW-0472">Membrane</keyword>
<dbReference type="STRING" id="596327.PORUE0001_0566"/>
<dbReference type="RefSeq" id="WP_007364576.1">
    <property type="nucleotide sequence ID" value="NZ_ACLR01000032.1"/>
</dbReference>
<dbReference type="EMBL" id="ACLR01000032">
    <property type="protein sequence ID" value="EEK17622.1"/>
    <property type="molecule type" value="Genomic_DNA"/>
</dbReference>
<accession>C2M9I6</accession>
<feature type="transmembrane region" description="Helical" evidence="7">
    <location>
        <begin position="193"/>
        <end position="218"/>
    </location>
</feature>
<evidence type="ECO:0000256" key="7">
    <source>
        <dbReference type="SAM" id="Phobius"/>
    </source>
</evidence>
<keyword evidence="9" id="KW-1185">Reference proteome</keyword>
<dbReference type="AlphaFoldDB" id="C2M9I6"/>
<proteinExistence type="predicted"/>
<sequence>MPHKSNSIHKHEDSKQSPIEHASRKPSIWLRKLKVGAYKVVRFLTSDMWHIQPDEVRGFRRLYINTLKALYMAIKGFIDQRLSSHASALTYRTLLSIVPMLAIIVALAKGFGLQGTIYDFLMTYMPGHQSEVETIMGFVENYLGQVQGGLFLGVGLVLFLYTIFQLLDTVEQTFNVIWGVPRGRSIGRKLTDYITMVVLLPILMTLSSGLTVMMATIQNTWFNDYIFFTPLWEFMLKLFPYIILIFMFAGIFIALPNTHVKFVPALISGVIAGSAFQVLQALYVSGILWISKYNAIYGGFAAIPLLLLWLQVVWTITLFSAKLCFSIQNVVNFTYAKDATNISHRYKDFMTVIVMAHIVQRFLDHTEPKPHNIPSLSEACHLPINQTGEIIAQLLEEDLIIEAVYSSRDKEQHYNLAVDPNLLTVGYLLDRMDRSGHRSHMLTQQQFAEEWQLVVASRHAFTEPPLTTRLSDLPLGRKL</sequence>
<keyword evidence="2" id="KW-1003">Cell membrane</keyword>
<name>C2M9I6_9PORP</name>
<dbReference type="Proteomes" id="UP000003303">
    <property type="component" value="Unassembled WGS sequence"/>
</dbReference>
<dbReference type="GO" id="GO:0005886">
    <property type="term" value="C:plasma membrane"/>
    <property type="evidence" value="ECO:0007669"/>
    <property type="project" value="UniProtKB-SubCell"/>
</dbReference>
<evidence type="ECO:0000256" key="1">
    <source>
        <dbReference type="ARBA" id="ARBA00004651"/>
    </source>
</evidence>